<dbReference type="PANTHER" id="PTHR32182:SF22">
    <property type="entry name" value="ATP-DEPENDENT ENDONUCLEASE, OLD FAMILY-RELATED"/>
    <property type="match status" value="1"/>
</dbReference>
<evidence type="ECO:0000256" key="1">
    <source>
        <dbReference type="SAM" id="Coils"/>
    </source>
</evidence>
<evidence type="ECO:0000259" key="3">
    <source>
        <dbReference type="Pfam" id="PF13166"/>
    </source>
</evidence>
<organism evidence="4 5">
    <name type="scientific">Komagataeibacter swingsii</name>
    <dbReference type="NCBI Taxonomy" id="215220"/>
    <lineage>
        <taxon>Bacteria</taxon>
        <taxon>Pseudomonadati</taxon>
        <taxon>Pseudomonadota</taxon>
        <taxon>Alphaproteobacteria</taxon>
        <taxon>Acetobacterales</taxon>
        <taxon>Acetobacteraceae</taxon>
        <taxon>Komagataeibacter</taxon>
    </lineage>
</organism>
<dbReference type="Pfam" id="PF13166">
    <property type="entry name" value="AAA_13"/>
    <property type="match status" value="1"/>
</dbReference>
<dbReference type="PANTHER" id="PTHR32182">
    <property type="entry name" value="DNA REPLICATION AND REPAIR PROTEIN RECF"/>
    <property type="match status" value="1"/>
</dbReference>
<protein>
    <submittedName>
        <fullName evidence="4">AAA family ATPase</fullName>
    </submittedName>
</protein>
<dbReference type="GO" id="GO:0006302">
    <property type="term" value="P:double-strand break repair"/>
    <property type="evidence" value="ECO:0007669"/>
    <property type="project" value="TreeGrafter"/>
</dbReference>
<feature type="region of interest" description="Disordered" evidence="2">
    <location>
        <begin position="734"/>
        <end position="765"/>
    </location>
</feature>
<dbReference type="AlphaFoldDB" id="A0A850P5U2"/>
<feature type="coiled-coil region" evidence="1">
    <location>
        <begin position="426"/>
        <end position="453"/>
    </location>
</feature>
<feature type="coiled-coil region" evidence="1">
    <location>
        <begin position="372"/>
        <end position="399"/>
    </location>
</feature>
<feature type="coiled-coil region" evidence="1">
    <location>
        <begin position="91"/>
        <end position="118"/>
    </location>
</feature>
<dbReference type="Proteomes" id="UP000522590">
    <property type="component" value="Unassembled WGS sequence"/>
</dbReference>
<dbReference type="Gene3D" id="3.40.50.300">
    <property type="entry name" value="P-loop containing nucleotide triphosphate hydrolases"/>
    <property type="match status" value="1"/>
</dbReference>
<gene>
    <name evidence="4" type="ORF">HUK81_12285</name>
</gene>
<feature type="domain" description="Protein CR006 P-loop" evidence="3">
    <location>
        <begin position="11"/>
        <end position="717"/>
    </location>
</feature>
<comment type="caution">
    <text evidence="4">The sequence shown here is derived from an EMBL/GenBank/DDBJ whole genome shotgun (WGS) entry which is preliminary data.</text>
</comment>
<dbReference type="EMBL" id="JABXXS010000029">
    <property type="protein sequence ID" value="NVN37706.1"/>
    <property type="molecule type" value="Genomic_DNA"/>
</dbReference>
<dbReference type="GO" id="GO:0000731">
    <property type="term" value="P:DNA synthesis involved in DNA repair"/>
    <property type="evidence" value="ECO:0007669"/>
    <property type="project" value="TreeGrafter"/>
</dbReference>
<dbReference type="InterPro" id="IPR027417">
    <property type="entry name" value="P-loop_NTPase"/>
</dbReference>
<evidence type="ECO:0000313" key="5">
    <source>
        <dbReference type="Proteomes" id="UP000522590"/>
    </source>
</evidence>
<dbReference type="SUPFAM" id="SSF52540">
    <property type="entry name" value="P-loop containing nucleoside triphosphate hydrolases"/>
    <property type="match status" value="1"/>
</dbReference>
<name>A0A850P5U2_9PROT</name>
<dbReference type="RefSeq" id="WP_176643543.1">
    <property type="nucleotide sequence ID" value="NZ_JABXXS010000029.1"/>
</dbReference>
<dbReference type="InterPro" id="IPR026866">
    <property type="entry name" value="CR006_AAA"/>
</dbReference>
<evidence type="ECO:0000313" key="4">
    <source>
        <dbReference type="EMBL" id="NVN37706.1"/>
    </source>
</evidence>
<reference evidence="4 5" key="1">
    <citation type="submission" date="2020-06" db="EMBL/GenBank/DDBJ databases">
        <title>Description of novel acetic acid bacteria.</title>
        <authorList>
            <person name="Sombolestani A."/>
        </authorList>
    </citation>
    <scope>NUCLEOTIDE SEQUENCE [LARGE SCALE GENOMIC DNA]</scope>
    <source>
        <strain evidence="4 5">LMG 25</strain>
    </source>
</reference>
<sequence>MLTLIGIAGEATYPAAGETLTDLKKINYLFGHNGCGKTTVSRAIHDPAARAGYSVSWKDGRAIATLVYNRDFAEANFGEQLKGIFTLGEDSTKAVEEIESLQQQIGKLDREIGGLRQKLEGDDGTGGSRKDLADARSLLDEACWKSQQAHKAVFEKAMTGHRHGKVAFCDKVLKEAAENNTDVATLEDLIVRAATVFKDATPPEAAIQPIAFTAFPTLEKSAILGRKIVGRDDVVVAALIGRLGNSDWVKQGVEYLAAADGSCPFCQQVAPANLIEDLNAFFDEQYEADLAEIAQLSTRYEAATKAVCDRLDVLVASPGRFIDSETLTERYHALKTAFELNHERLVAKRREPSSEITLEYTKEFASAISDLLMQANTVIDEYNETIRDLSKSKRTLTSQVWRFIVEERRTDLTTYDASATKLGKMIEGLEAKIAEKKGERARLDAQLKAKEASITSVKPTVDEINRILFSFGFTSFKLAVASERGDMYRIVRLDGSDAAKTLSEGERSFITFLYFYHMLAGSTSGSGTTADKVVVFDDPVSSLDSDVLFIVSALIRKVVGDVRAGKGSVRQVFVLTHNIYFHKEVSYDRDRPASGCRRDETFWVVRKRDNVSSLHHYAFNPVKTSYELLWEDVRNSERANLTIQNTLRRIVENYLVVLGGWKQDAIVALFTGRDAQVCASLFSWINDGSHSAHDDIYLAADDNAVQSYLRVFEQVFEKTGHIAHYRMMMRISDEDEGEPAEGETHPAAVEAASPPQGTPASAPAA</sequence>
<keyword evidence="1" id="KW-0175">Coiled coil</keyword>
<accession>A0A850P5U2</accession>
<evidence type="ECO:0000256" key="2">
    <source>
        <dbReference type="SAM" id="MobiDB-lite"/>
    </source>
</evidence>
<proteinExistence type="predicted"/>